<keyword evidence="4" id="KW-1185">Reference proteome</keyword>
<accession>A0A091CX20</accession>
<dbReference type="EMBL" id="KN123950">
    <property type="protein sequence ID" value="KFO22763.1"/>
    <property type="molecule type" value="Genomic_DNA"/>
</dbReference>
<evidence type="ECO:0000313" key="3">
    <source>
        <dbReference type="EMBL" id="KFO22763.1"/>
    </source>
</evidence>
<comment type="similarity">
    <text evidence="1">Belongs to the sulfatase family.</text>
</comment>
<evidence type="ECO:0000313" key="4">
    <source>
        <dbReference type="Proteomes" id="UP000028990"/>
    </source>
</evidence>
<keyword evidence="2" id="KW-0732">Signal</keyword>
<gene>
    <name evidence="3" type="ORF">H920_15846</name>
</gene>
<dbReference type="Proteomes" id="UP000028990">
    <property type="component" value="Unassembled WGS sequence"/>
</dbReference>
<dbReference type="PANTHER" id="PTHR42693:SF49">
    <property type="entry name" value="SULFATASE N-TERMINAL DOMAIN-CONTAINING PROTEIN"/>
    <property type="match status" value="1"/>
</dbReference>
<protein>
    <submittedName>
        <fullName evidence="3">Arylsulfatase D</fullName>
    </submittedName>
</protein>
<dbReference type="Gene3D" id="3.40.720.10">
    <property type="entry name" value="Alkaline Phosphatase, subunit A"/>
    <property type="match status" value="2"/>
</dbReference>
<evidence type="ECO:0000256" key="2">
    <source>
        <dbReference type="SAM" id="SignalP"/>
    </source>
</evidence>
<organism evidence="3 4">
    <name type="scientific">Fukomys damarensis</name>
    <name type="common">Damaraland mole rat</name>
    <name type="synonym">Cryptomys damarensis</name>
    <dbReference type="NCBI Taxonomy" id="885580"/>
    <lineage>
        <taxon>Eukaryota</taxon>
        <taxon>Metazoa</taxon>
        <taxon>Chordata</taxon>
        <taxon>Craniata</taxon>
        <taxon>Vertebrata</taxon>
        <taxon>Euteleostomi</taxon>
        <taxon>Mammalia</taxon>
        <taxon>Eutheria</taxon>
        <taxon>Euarchontoglires</taxon>
        <taxon>Glires</taxon>
        <taxon>Rodentia</taxon>
        <taxon>Hystricomorpha</taxon>
        <taxon>Bathyergidae</taxon>
        <taxon>Fukomys</taxon>
    </lineage>
</organism>
<dbReference type="AlphaFoldDB" id="A0A091CX20"/>
<dbReference type="InterPro" id="IPR050738">
    <property type="entry name" value="Sulfatase"/>
</dbReference>
<feature type="signal peptide" evidence="2">
    <location>
        <begin position="1"/>
        <end position="27"/>
    </location>
</feature>
<feature type="chain" id="PRO_5001871134" evidence="2">
    <location>
        <begin position="28"/>
        <end position="98"/>
    </location>
</feature>
<dbReference type="InterPro" id="IPR017850">
    <property type="entry name" value="Alkaline_phosphatase_core_sf"/>
</dbReference>
<name>A0A091CX20_FUKDA</name>
<sequence>MDGRMDGGPTLRPLLLGLLLWSCGAEASRAPRPNFLLILADDLGIGDLGCYGNHTLSSGFVRRWNCIVMRNHEVTGQPMDLDRSTQLLLREAQAFIRR</sequence>
<proteinExistence type="inferred from homology"/>
<dbReference type="eggNOG" id="KOG3867">
    <property type="taxonomic scope" value="Eukaryota"/>
</dbReference>
<evidence type="ECO:0000256" key="1">
    <source>
        <dbReference type="ARBA" id="ARBA00008779"/>
    </source>
</evidence>
<dbReference type="PANTHER" id="PTHR42693">
    <property type="entry name" value="ARYLSULFATASE FAMILY MEMBER"/>
    <property type="match status" value="1"/>
</dbReference>
<dbReference type="GO" id="GO:0004065">
    <property type="term" value="F:arylsulfatase activity"/>
    <property type="evidence" value="ECO:0007669"/>
    <property type="project" value="TreeGrafter"/>
</dbReference>
<dbReference type="SUPFAM" id="SSF53649">
    <property type="entry name" value="Alkaline phosphatase-like"/>
    <property type="match status" value="1"/>
</dbReference>
<reference evidence="3 4" key="1">
    <citation type="submission" date="2013-11" db="EMBL/GenBank/DDBJ databases">
        <title>The Damaraland mole rat (Fukomys damarensis) genome and evolution of African mole rats.</title>
        <authorList>
            <person name="Gladyshev V.N."/>
            <person name="Fang X."/>
        </authorList>
    </citation>
    <scope>NUCLEOTIDE SEQUENCE [LARGE SCALE GENOMIC DNA]</scope>
    <source>
        <tissue evidence="3">Liver</tissue>
    </source>
</reference>